<feature type="transmembrane region" description="Helical" evidence="2">
    <location>
        <begin position="84"/>
        <end position="105"/>
    </location>
</feature>
<accession>A0A9W7BXF1</accession>
<organism evidence="3 4">
    <name type="scientific">Triparma strigata</name>
    <dbReference type="NCBI Taxonomy" id="1606541"/>
    <lineage>
        <taxon>Eukaryota</taxon>
        <taxon>Sar</taxon>
        <taxon>Stramenopiles</taxon>
        <taxon>Ochrophyta</taxon>
        <taxon>Bolidophyceae</taxon>
        <taxon>Parmales</taxon>
        <taxon>Triparmaceae</taxon>
        <taxon>Triparma</taxon>
    </lineage>
</organism>
<gene>
    <name evidence="3" type="ORF">TrST_g13191</name>
</gene>
<keyword evidence="4" id="KW-1185">Reference proteome</keyword>
<evidence type="ECO:0000256" key="2">
    <source>
        <dbReference type="SAM" id="Phobius"/>
    </source>
</evidence>
<dbReference type="EMBL" id="BRXY01000462">
    <property type="protein sequence ID" value="GMH96196.1"/>
    <property type="molecule type" value="Genomic_DNA"/>
</dbReference>
<feature type="transmembrane region" description="Helical" evidence="2">
    <location>
        <begin position="126"/>
        <end position="146"/>
    </location>
</feature>
<reference evidence="4" key="1">
    <citation type="journal article" date="2023" name="Commun. Biol.">
        <title>Genome analysis of Parmales, the sister group of diatoms, reveals the evolutionary specialization of diatoms from phago-mixotrophs to photoautotrophs.</title>
        <authorList>
            <person name="Ban H."/>
            <person name="Sato S."/>
            <person name="Yoshikawa S."/>
            <person name="Yamada K."/>
            <person name="Nakamura Y."/>
            <person name="Ichinomiya M."/>
            <person name="Sato N."/>
            <person name="Blanc-Mathieu R."/>
            <person name="Endo H."/>
            <person name="Kuwata A."/>
            <person name="Ogata H."/>
        </authorList>
    </citation>
    <scope>NUCLEOTIDE SEQUENCE [LARGE SCALE GENOMIC DNA]</scope>
    <source>
        <strain evidence="4">NIES 3701</strain>
    </source>
</reference>
<evidence type="ECO:0000313" key="4">
    <source>
        <dbReference type="Proteomes" id="UP001165085"/>
    </source>
</evidence>
<evidence type="ECO:0000256" key="1">
    <source>
        <dbReference type="SAM" id="MobiDB-lite"/>
    </source>
</evidence>
<keyword evidence="2" id="KW-0472">Membrane</keyword>
<feature type="region of interest" description="Disordered" evidence="1">
    <location>
        <begin position="284"/>
        <end position="303"/>
    </location>
</feature>
<keyword evidence="2" id="KW-1133">Transmembrane helix</keyword>
<protein>
    <submittedName>
        <fullName evidence="3">Uncharacterized protein</fullName>
    </submittedName>
</protein>
<keyword evidence="2" id="KW-0812">Transmembrane</keyword>
<feature type="transmembrane region" description="Helical" evidence="2">
    <location>
        <begin position="27"/>
        <end position="55"/>
    </location>
</feature>
<sequence>MLTYDCDTSPTKRTLNPLFYGFVPNKALGRAVCFLSIMSLTFAHVLLLTSACALLALTNPNWLLLFLGVDMGIFYLYKMVRGDFFYFLNLAGVVRIVIAIIERFTTKIMMNFTMLMQLRHPQEVGGLPFLVSAFTSVVGSFVSVHLYSNYYDEDEKIDGETLQTTLGSLVAIWFVSAVTFASVIKREFLHTFYDMDTASTYNRKTFLYLNDKDLEKSRILTRHPDVYMAWGDELIKPWTIKNWNRWEEEKPAWFTDKWIEAVPNEYIPFEWRVKYKKTKGRVENRRRSSLQQAKAMLGEEEER</sequence>
<evidence type="ECO:0000313" key="3">
    <source>
        <dbReference type="EMBL" id="GMH96196.1"/>
    </source>
</evidence>
<name>A0A9W7BXF1_9STRA</name>
<dbReference type="Proteomes" id="UP001165085">
    <property type="component" value="Unassembled WGS sequence"/>
</dbReference>
<dbReference type="AlphaFoldDB" id="A0A9W7BXF1"/>
<proteinExistence type="predicted"/>
<feature type="transmembrane region" description="Helical" evidence="2">
    <location>
        <begin position="166"/>
        <end position="184"/>
    </location>
</feature>
<comment type="caution">
    <text evidence="3">The sequence shown here is derived from an EMBL/GenBank/DDBJ whole genome shotgun (WGS) entry which is preliminary data.</text>
</comment>
<feature type="transmembrane region" description="Helical" evidence="2">
    <location>
        <begin position="62"/>
        <end position="78"/>
    </location>
</feature>